<accession>A0A1X7VG07</accession>
<name>A0A1X7VG07_AMPQE</name>
<dbReference type="InParanoid" id="A0A1X7VG07"/>
<proteinExistence type="predicted"/>
<organism evidence="1">
    <name type="scientific">Amphimedon queenslandica</name>
    <name type="common">Sponge</name>
    <dbReference type="NCBI Taxonomy" id="400682"/>
    <lineage>
        <taxon>Eukaryota</taxon>
        <taxon>Metazoa</taxon>
        <taxon>Porifera</taxon>
        <taxon>Demospongiae</taxon>
        <taxon>Heteroscleromorpha</taxon>
        <taxon>Haplosclerida</taxon>
        <taxon>Niphatidae</taxon>
        <taxon>Amphimedon</taxon>
    </lineage>
</organism>
<evidence type="ECO:0000313" key="1">
    <source>
        <dbReference type="EnsemblMetazoa" id="Aqu2.1.38986_001"/>
    </source>
</evidence>
<protein>
    <submittedName>
        <fullName evidence="1">Uncharacterized protein</fullName>
    </submittedName>
</protein>
<sequence>MAERKRYLCVHCDQFLSRSFYYSHRRFYYNHERKQWSKTERICLSENVHDGDLELTLDDSCCSMQLGAGDDVKDNVDIENDFCFEDDENKNDSDSVVYHDDEVDAISDTVLDAIEEDKADAVEVLNDISFDDLSDDETQDLYQPSFAVTYPLLKLHVFYAYVSNYI</sequence>
<dbReference type="EnsemblMetazoa" id="Aqu2.1.38986_001">
    <property type="protein sequence ID" value="Aqu2.1.38986_001"/>
    <property type="gene ID" value="Aqu2.1.38986"/>
</dbReference>
<dbReference type="AlphaFoldDB" id="A0A1X7VG07"/>
<reference evidence="1" key="1">
    <citation type="submission" date="2017-05" db="UniProtKB">
        <authorList>
            <consortium name="EnsemblMetazoa"/>
        </authorList>
    </citation>
    <scope>IDENTIFICATION</scope>
</reference>